<dbReference type="PANTHER" id="PTHR38765">
    <property type="entry name" value="DUF484 DOMAIN-CONTAINING PROTEIN"/>
    <property type="match status" value="1"/>
</dbReference>
<sequence length="254" mass="27887">MKLQDPSADQAKKGGVELDSEERDLIRSLILADPELVLSDDQVMRALIRATGTLDRNVVDLRDKLVERLEQRLSKLVHANRSVIAAAYENVASTQQVHRAVLQLLDADDLDDFLRRLTQDVPRMVSIDAVRLCLEADVEDIRPAEGVARDLGERVLALPVGMVETYLALHPDARAGRIVLRPSGEESDLLFGFERVSSEALLKLDLGGAAGLLALGSTDPDRFTPEQGTDLLEFFAGVVARLALQHLARIDPDV</sequence>
<dbReference type="Pfam" id="PF04340">
    <property type="entry name" value="DUF484"/>
    <property type="match status" value="1"/>
</dbReference>
<accession>A0A8J7M8Q5</accession>
<dbReference type="Gene3D" id="3.30.450.40">
    <property type="match status" value="1"/>
</dbReference>
<proteinExistence type="predicted"/>
<evidence type="ECO:0000313" key="1">
    <source>
        <dbReference type="EMBL" id="MBK0400684.1"/>
    </source>
</evidence>
<dbReference type="RefSeq" id="WP_200611971.1">
    <property type="nucleotide sequence ID" value="NZ_JAEHHL010000010.1"/>
</dbReference>
<dbReference type="PANTHER" id="PTHR38765:SF1">
    <property type="entry name" value="DUF484 DOMAIN-CONTAINING PROTEIN"/>
    <property type="match status" value="1"/>
</dbReference>
<organism evidence="1 2">
    <name type="scientific">Thermohalobaculum xanthum</name>
    <dbReference type="NCBI Taxonomy" id="2753746"/>
    <lineage>
        <taxon>Bacteria</taxon>
        <taxon>Pseudomonadati</taxon>
        <taxon>Pseudomonadota</taxon>
        <taxon>Alphaproteobacteria</taxon>
        <taxon>Rhodobacterales</taxon>
        <taxon>Paracoccaceae</taxon>
        <taxon>Thermohalobaculum</taxon>
    </lineage>
</organism>
<dbReference type="InterPro" id="IPR007435">
    <property type="entry name" value="DUF484"/>
</dbReference>
<gene>
    <name evidence="1" type="ORF">H0I76_15910</name>
</gene>
<dbReference type="EMBL" id="JAEHHL010000010">
    <property type="protein sequence ID" value="MBK0400684.1"/>
    <property type="molecule type" value="Genomic_DNA"/>
</dbReference>
<dbReference type="Proteomes" id="UP000655420">
    <property type="component" value="Unassembled WGS sequence"/>
</dbReference>
<name>A0A8J7M8Q5_9RHOB</name>
<reference evidence="1" key="1">
    <citation type="submission" date="2020-12" db="EMBL/GenBank/DDBJ databases">
        <title>Bacterial taxonomy.</title>
        <authorList>
            <person name="Pan X."/>
        </authorList>
    </citation>
    <scope>NUCLEOTIDE SEQUENCE</scope>
    <source>
        <strain evidence="1">M0105</strain>
    </source>
</reference>
<evidence type="ECO:0000313" key="2">
    <source>
        <dbReference type="Proteomes" id="UP000655420"/>
    </source>
</evidence>
<keyword evidence="2" id="KW-1185">Reference proteome</keyword>
<dbReference type="InterPro" id="IPR029016">
    <property type="entry name" value="GAF-like_dom_sf"/>
</dbReference>
<comment type="caution">
    <text evidence="1">The sequence shown here is derived from an EMBL/GenBank/DDBJ whole genome shotgun (WGS) entry which is preliminary data.</text>
</comment>
<dbReference type="AlphaFoldDB" id="A0A8J7M8Q5"/>
<protein>
    <submittedName>
        <fullName evidence="1">DUF484 family protein</fullName>
    </submittedName>
</protein>